<dbReference type="RefSeq" id="WP_235207934.1">
    <property type="nucleotide sequence ID" value="NZ_BAMD01000001.1"/>
</dbReference>
<dbReference type="Proteomes" id="UP000019402">
    <property type="component" value="Unassembled WGS sequence"/>
</dbReference>
<dbReference type="eggNOG" id="COG0363">
    <property type="taxonomic scope" value="Bacteria"/>
</dbReference>
<dbReference type="InterPro" id="IPR052960">
    <property type="entry name" value="GlcN6P_deaminase-like"/>
</dbReference>
<sequence>MKDSVEAYYKTGEWTKEKTERAIIDLCKRINKYGPKLELADLKSDPYCSMIPDLSLDTIQEVMESVQSKLLKGIQQEKNQVFYHTGPHHDDIPLGMQPHVNRILREPSNKSVFSVLTSGFTAVTNRFVTETLDCTKKLLDEGRIQMIKFPDFFESGYKYKWDKDVYHFLLHVASDESLERVRGLCHRVVRAIVEIWAVRDYEELRNTINAILSNIRDSYDGQKNPPKIQKLKGMIREFEEELVWAHSGVQVKNVRHLRLGFYTGDIFTEQPNRERDVTPILEEFRKEKPNVISLALDPEGSGPDTHYKVLQAIADAIRLWNKEADLSELRIWGYRNVWFKFAPSEANVMVPVSLNAMDVLDKSFSDCYLSQVNASFPSYELDGRFSTLAKNIWVEQLETVQYLLGKDYFYTHENPSIRASHGLIFFKEMNVEEFLLHARELEKSMEG</sequence>
<dbReference type="InterPro" id="IPR024078">
    <property type="entry name" value="LmbE-like_dom_sf"/>
</dbReference>
<dbReference type="EMBL" id="BAMD01000001">
    <property type="protein sequence ID" value="GAF01557.1"/>
    <property type="molecule type" value="Genomic_DNA"/>
</dbReference>
<organism evidence="1 2">
    <name type="scientific">Saccharicrinis fermentans DSM 9555 = JCM 21142</name>
    <dbReference type="NCBI Taxonomy" id="869213"/>
    <lineage>
        <taxon>Bacteria</taxon>
        <taxon>Pseudomonadati</taxon>
        <taxon>Bacteroidota</taxon>
        <taxon>Bacteroidia</taxon>
        <taxon>Marinilabiliales</taxon>
        <taxon>Marinilabiliaceae</taxon>
        <taxon>Saccharicrinis</taxon>
    </lineage>
</organism>
<dbReference type="PANTHER" id="PTHR42892:SF1">
    <property type="entry name" value="GLUCOSAMINE-6-PHOSPHATE ISOMERASE"/>
    <property type="match status" value="1"/>
</dbReference>
<accession>W7Y0S1</accession>
<dbReference type="PANTHER" id="PTHR42892">
    <property type="entry name" value="GLUCOSAMINE-6-PHOSPHATE DEAMINASE-LIKE PROTEIN BT_0258-RELATED"/>
    <property type="match status" value="1"/>
</dbReference>
<evidence type="ECO:0000313" key="1">
    <source>
        <dbReference type="EMBL" id="GAF01557.1"/>
    </source>
</evidence>
<dbReference type="SUPFAM" id="SSF102588">
    <property type="entry name" value="LmbE-like"/>
    <property type="match status" value="1"/>
</dbReference>
<dbReference type="STRING" id="869213.GCA_000517085_04563"/>
<comment type="caution">
    <text evidence="1">The sequence shown here is derived from an EMBL/GenBank/DDBJ whole genome shotgun (WGS) entry which is preliminary data.</text>
</comment>
<gene>
    <name evidence="1" type="ORF">JCM21142_169</name>
</gene>
<evidence type="ECO:0000313" key="2">
    <source>
        <dbReference type="Proteomes" id="UP000019402"/>
    </source>
</evidence>
<name>W7Y0S1_9BACT</name>
<keyword evidence="2" id="KW-1185">Reference proteome</keyword>
<dbReference type="Gene3D" id="3.40.50.10320">
    <property type="entry name" value="LmbE-like"/>
    <property type="match status" value="1"/>
</dbReference>
<proteinExistence type="predicted"/>
<dbReference type="AlphaFoldDB" id="W7Y0S1"/>
<protein>
    <submittedName>
        <fullName evidence="1">Glucosamine-6-phosphate deaminase-like protein</fullName>
    </submittedName>
</protein>
<reference evidence="1 2" key="1">
    <citation type="journal article" date="2014" name="Genome Announc.">
        <title>Draft Genome Sequence of Cytophaga fermentans JCM 21142T, a Facultative Anaerobe Isolated from Marine Mud.</title>
        <authorList>
            <person name="Starns D."/>
            <person name="Oshima K."/>
            <person name="Suda W."/>
            <person name="Iino T."/>
            <person name="Yuki M."/>
            <person name="Inoue J."/>
            <person name="Kitamura K."/>
            <person name="Iida T."/>
            <person name="Darby A."/>
            <person name="Hattori M."/>
            <person name="Ohkuma M."/>
        </authorList>
    </citation>
    <scope>NUCLEOTIDE SEQUENCE [LARGE SCALE GENOMIC DNA]</scope>
    <source>
        <strain evidence="1 2">JCM 21142</strain>
    </source>
</reference>